<evidence type="ECO:0000259" key="3">
    <source>
        <dbReference type="PROSITE" id="PS50989"/>
    </source>
</evidence>
<evidence type="ECO:0000313" key="4">
    <source>
        <dbReference type="EMBL" id="OAR05371.1"/>
    </source>
</evidence>
<dbReference type="GO" id="GO:0006552">
    <property type="term" value="P:L-leucine catabolic process"/>
    <property type="evidence" value="ECO:0007669"/>
    <property type="project" value="TreeGrafter"/>
</dbReference>
<dbReference type="InterPro" id="IPR011762">
    <property type="entry name" value="COA_CT_N"/>
</dbReference>
<sequence>MGERERRLIEERERIRQGGPPRGHERQRAAGKLFVRDRLRLFFDAVETETGTFARYDDPELAADGVVTGSGTIDGRPVFFIASDYTVKAGSVGVRHAQKFLAAQKAALRARRPIVYLVDSSGARIDETGGHHVDPGSIGEFYYMHSLLSGAVPQIGVLYGTCFAGTAYTPVFTDLLVMMKDAAMAIASPRMVEVAIGQKVTPEALGGVEVHAKKSGSVHFVAESEEEAAALVRRILSYLPDSSDGRPPSAPPVDPARDPEEIDAILPEDPNRPYDVRHLIEAIVDAESFLEVKAMYAPELVTGFARLGGEVIGIVANQPAVKGGTIFPESADKGAEFVWLCDAYNIPLLYLVDTPGFMVGTLVEQNAILRRGRKFIFATASATVPRVSVVVRKAYGAGIYAMSGPAFHPDVTLALPSAEIAVMGPEAAVNAVYYNKIQAIEDPEERKRLVERLRAEYRAGYDIYKLAGELVVDELIPPKELRTQLMRYFELFREKHIELPRRKHATIL</sequence>
<dbReference type="RefSeq" id="WP_066197281.1">
    <property type="nucleotide sequence ID" value="NZ_CBCSAS010000011.1"/>
</dbReference>
<dbReference type="PANTHER" id="PTHR22855">
    <property type="entry name" value="ACETYL, PROPIONYL, PYRUVATE, AND GLUTACONYL CARBOXYLASE-RELATED"/>
    <property type="match status" value="1"/>
</dbReference>
<name>A0A132MH79_HYDSH</name>
<dbReference type="Gene3D" id="3.90.226.10">
    <property type="entry name" value="2-enoyl-CoA Hydratase, Chain A, domain 1"/>
    <property type="match status" value="2"/>
</dbReference>
<proteinExistence type="predicted"/>
<dbReference type="EMBL" id="JXBB01000001">
    <property type="protein sequence ID" value="OAR05371.1"/>
    <property type="molecule type" value="Genomic_DNA"/>
</dbReference>
<dbReference type="PROSITE" id="PS50980">
    <property type="entry name" value="COA_CT_NTER"/>
    <property type="match status" value="1"/>
</dbReference>
<dbReference type="InterPro" id="IPR045190">
    <property type="entry name" value="MCCB/AccD1-like"/>
</dbReference>
<evidence type="ECO:0000313" key="5">
    <source>
        <dbReference type="Proteomes" id="UP000243024"/>
    </source>
</evidence>
<dbReference type="PROSITE" id="PS50989">
    <property type="entry name" value="COA_CT_CTER"/>
    <property type="match status" value="1"/>
</dbReference>
<evidence type="ECO:0000259" key="2">
    <source>
        <dbReference type="PROSITE" id="PS50980"/>
    </source>
</evidence>
<dbReference type="InterPro" id="IPR034733">
    <property type="entry name" value="AcCoA_carboxyl_beta"/>
</dbReference>
<gene>
    <name evidence="4" type="ORF">SA87_10705</name>
</gene>
<feature type="domain" description="CoA carboxyltransferase N-terminal" evidence="2">
    <location>
        <begin position="1"/>
        <end position="251"/>
    </location>
</feature>
<dbReference type="PANTHER" id="PTHR22855:SF13">
    <property type="entry name" value="METHYLCROTONOYL-COA CARBOXYLASE BETA CHAIN, MITOCHONDRIAL"/>
    <property type="match status" value="1"/>
</dbReference>
<protein>
    <submittedName>
        <fullName evidence="4">Propionyl-CoA carboxylase</fullName>
    </submittedName>
</protein>
<feature type="domain" description="CoA carboxyltransferase C-terminal" evidence="3">
    <location>
        <begin position="248"/>
        <end position="508"/>
    </location>
</feature>
<reference evidence="4 5" key="1">
    <citation type="submission" date="2015-09" db="EMBL/GenBank/DDBJ databases">
        <title>Draft genome sequence of Hydrogenibacillus schlegelii DSM 2000.</title>
        <authorList>
            <person name="Hemp J."/>
        </authorList>
    </citation>
    <scope>NUCLEOTIDE SEQUENCE [LARGE SCALE GENOMIC DNA]</scope>
    <source>
        <strain evidence="4 5">MA 48</strain>
    </source>
</reference>
<dbReference type="Pfam" id="PF01039">
    <property type="entry name" value="Carboxyl_trans"/>
    <property type="match status" value="1"/>
</dbReference>
<dbReference type="AlphaFoldDB" id="A0A132MH79"/>
<dbReference type="InterPro" id="IPR029045">
    <property type="entry name" value="ClpP/crotonase-like_dom_sf"/>
</dbReference>
<evidence type="ECO:0000256" key="1">
    <source>
        <dbReference type="SAM" id="MobiDB-lite"/>
    </source>
</evidence>
<comment type="caution">
    <text evidence="4">The sequence shown here is derived from an EMBL/GenBank/DDBJ whole genome shotgun (WGS) entry which is preliminary data.</text>
</comment>
<dbReference type="STRING" id="1484.SA87_10705"/>
<dbReference type="OrthoDB" id="9803706at2"/>
<keyword evidence="5" id="KW-1185">Reference proteome</keyword>
<dbReference type="GO" id="GO:0004485">
    <property type="term" value="F:methylcrotonoyl-CoA carboxylase activity"/>
    <property type="evidence" value="ECO:0007669"/>
    <property type="project" value="TreeGrafter"/>
</dbReference>
<organism evidence="4 5">
    <name type="scientific">Hydrogenibacillus schlegelii</name>
    <name type="common">Bacillus schlegelii</name>
    <dbReference type="NCBI Taxonomy" id="1484"/>
    <lineage>
        <taxon>Bacteria</taxon>
        <taxon>Bacillati</taxon>
        <taxon>Bacillota</taxon>
        <taxon>Bacilli</taxon>
        <taxon>Bacillales</taxon>
        <taxon>Bacillales Family X. Incertae Sedis</taxon>
        <taxon>Hydrogenibacillus</taxon>
    </lineage>
</organism>
<dbReference type="GO" id="GO:1905202">
    <property type="term" value="C:methylcrotonoyl-CoA carboxylase complex"/>
    <property type="evidence" value="ECO:0007669"/>
    <property type="project" value="TreeGrafter"/>
</dbReference>
<dbReference type="Proteomes" id="UP000243024">
    <property type="component" value="Unassembled WGS sequence"/>
</dbReference>
<dbReference type="SUPFAM" id="SSF52096">
    <property type="entry name" value="ClpP/crotonase"/>
    <property type="match status" value="2"/>
</dbReference>
<accession>A0A132MH79</accession>
<feature type="region of interest" description="Disordered" evidence="1">
    <location>
        <begin position="240"/>
        <end position="260"/>
    </location>
</feature>
<dbReference type="InterPro" id="IPR011763">
    <property type="entry name" value="COA_CT_C"/>
</dbReference>